<feature type="region of interest" description="Disordered" evidence="1">
    <location>
        <begin position="30"/>
        <end position="52"/>
    </location>
</feature>
<evidence type="ECO:0000256" key="1">
    <source>
        <dbReference type="SAM" id="MobiDB-lite"/>
    </source>
</evidence>
<accession>A0A517PB77</accession>
<evidence type="ECO:0000313" key="2">
    <source>
        <dbReference type="EMBL" id="QDT16626.1"/>
    </source>
</evidence>
<feature type="compositionally biased region" description="Low complexity" evidence="1">
    <location>
        <begin position="195"/>
        <end position="210"/>
    </location>
</feature>
<dbReference type="EMBL" id="CP036265">
    <property type="protein sequence ID" value="QDT16626.1"/>
    <property type="molecule type" value="Genomic_DNA"/>
</dbReference>
<evidence type="ECO:0000313" key="3">
    <source>
        <dbReference type="Proteomes" id="UP000318741"/>
    </source>
</evidence>
<feature type="region of interest" description="Disordered" evidence="1">
    <location>
        <begin position="93"/>
        <end position="115"/>
    </location>
</feature>
<gene>
    <name evidence="2" type="ORF">CA12_27320</name>
</gene>
<proteinExistence type="predicted"/>
<feature type="compositionally biased region" description="Low complexity" evidence="1">
    <location>
        <begin position="239"/>
        <end position="254"/>
    </location>
</feature>
<sequence>MLFDQVSTRSLNPFLKPVTCLPAKQLLRCGSDRTAPPPPVKLPANASPASTRRLGAQRPLRLVANSAASQTRPIRRATQRRRRTIRRRVVRCRRPSRSKSRLERRRRSVDRGRLKKGMALDRAGCQGCQGVNRIRCARNLVPGPHSRTGDSYPHFNNLQTPPDTSDGGQGRCADLKEAGSGRQAETGGRTAATEPQPGHGVTPTTTPPGTACSRSRAWERSTCCTSAGTRPSGSRRRAGAAIRSSTTTTRCGLT</sequence>
<protein>
    <submittedName>
        <fullName evidence="2">Uncharacterized protein</fullName>
    </submittedName>
</protein>
<name>A0A517PB77_9PLAN</name>
<feature type="region of interest" description="Disordered" evidence="1">
    <location>
        <begin position="145"/>
        <end position="254"/>
    </location>
</feature>
<organism evidence="2 3">
    <name type="scientific">Alienimonas californiensis</name>
    <dbReference type="NCBI Taxonomy" id="2527989"/>
    <lineage>
        <taxon>Bacteria</taxon>
        <taxon>Pseudomonadati</taxon>
        <taxon>Planctomycetota</taxon>
        <taxon>Planctomycetia</taxon>
        <taxon>Planctomycetales</taxon>
        <taxon>Planctomycetaceae</taxon>
        <taxon>Alienimonas</taxon>
    </lineage>
</organism>
<dbReference type="AlphaFoldDB" id="A0A517PB77"/>
<dbReference type="KEGG" id="acaf:CA12_27320"/>
<dbReference type="Proteomes" id="UP000318741">
    <property type="component" value="Chromosome"/>
</dbReference>
<reference evidence="2 3" key="1">
    <citation type="submission" date="2019-02" db="EMBL/GenBank/DDBJ databases">
        <title>Deep-cultivation of Planctomycetes and their phenomic and genomic characterization uncovers novel biology.</title>
        <authorList>
            <person name="Wiegand S."/>
            <person name="Jogler M."/>
            <person name="Boedeker C."/>
            <person name="Pinto D."/>
            <person name="Vollmers J."/>
            <person name="Rivas-Marin E."/>
            <person name="Kohn T."/>
            <person name="Peeters S.H."/>
            <person name="Heuer A."/>
            <person name="Rast P."/>
            <person name="Oberbeckmann S."/>
            <person name="Bunk B."/>
            <person name="Jeske O."/>
            <person name="Meyerdierks A."/>
            <person name="Storesund J.E."/>
            <person name="Kallscheuer N."/>
            <person name="Luecker S."/>
            <person name="Lage O.M."/>
            <person name="Pohl T."/>
            <person name="Merkel B.J."/>
            <person name="Hornburger P."/>
            <person name="Mueller R.-W."/>
            <person name="Bruemmer F."/>
            <person name="Labrenz M."/>
            <person name="Spormann A.M."/>
            <person name="Op den Camp H."/>
            <person name="Overmann J."/>
            <person name="Amann R."/>
            <person name="Jetten M.S.M."/>
            <person name="Mascher T."/>
            <person name="Medema M.H."/>
            <person name="Devos D.P."/>
            <person name="Kaster A.-K."/>
            <person name="Ovreas L."/>
            <person name="Rohde M."/>
            <person name="Galperin M.Y."/>
            <person name="Jogler C."/>
        </authorList>
    </citation>
    <scope>NUCLEOTIDE SEQUENCE [LARGE SCALE GENOMIC DNA]</scope>
    <source>
        <strain evidence="2 3">CA12</strain>
    </source>
</reference>
<feature type="compositionally biased region" description="Polar residues" evidence="1">
    <location>
        <begin position="154"/>
        <end position="163"/>
    </location>
</feature>
<keyword evidence="3" id="KW-1185">Reference proteome</keyword>